<comment type="caution">
    <text evidence="8">The sequence shown here is derived from an EMBL/GenBank/DDBJ whole genome shotgun (WGS) entry which is preliminary data.</text>
</comment>
<dbReference type="InterPro" id="IPR015631">
    <property type="entry name" value="CD2/SLAM_rcpt"/>
</dbReference>
<dbReference type="PROSITE" id="PS50835">
    <property type="entry name" value="IG_LIKE"/>
    <property type="match status" value="1"/>
</dbReference>
<dbReference type="Gene3D" id="2.60.40.10">
    <property type="entry name" value="Immunoglobulins"/>
    <property type="match status" value="1"/>
</dbReference>
<keyword evidence="5" id="KW-1133">Transmembrane helix</keyword>
<reference evidence="8" key="1">
    <citation type="submission" date="2020-08" db="EMBL/GenBank/DDBJ databases">
        <title>Chromosome-level assembly of Southern catfish (Silurus meridionalis) provides insights into visual adaptation to the nocturnal and benthic lifestyles.</title>
        <authorList>
            <person name="Zhang Y."/>
            <person name="Wang D."/>
            <person name="Peng Z."/>
        </authorList>
    </citation>
    <scope>NUCLEOTIDE SEQUENCE</scope>
    <source>
        <strain evidence="8">SWU-2019-XX</strain>
        <tissue evidence="8">Muscle</tissue>
    </source>
</reference>
<evidence type="ECO:0000256" key="1">
    <source>
        <dbReference type="ARBA" id="ARBA00004370"/>
    </source>
</evidence>
<dbReference type="Pfam" id="PF07686">
    <property type="entry name" value="V-set"/>
    <property type="match status" value="1"/>
</dbReference>
<feature type="transmembrane region" description="Helical" evidence="5">
    <location>
        <begin position="225"/>
        <end position="244"/>
    </location>
</feature>
<keyword evidence="2 6" id="KW-0732">Signal</keyword>
<keyword evidence="4" id="KW-0325">Glycoprotein</keyword>
<dbReference type="InterPro" id="IPR013783">
    <property type="entry name" value="Ig-like_fold"/>
</dbReference>
<dbReference type="PANTHER" id="PTHR12080">
    <property type="entry name" value="SIGNALING LYMPHOCYTIC ACTIVATION MOLECULE"/>
    <property type="match status" value="1"/>
</dbReference>
<protein>
    <recommendedName>
        <fullName evidence="7">Ig-like domain-containing protein</fullName>
    </recommendedName>
</protein>
<proteinExistence type="predicted"/>
<feature type="domain" description="Ig-like" evidence="7">
    <location>
        <begin position="130"/>
        <end position="213"/>
    </location>
</feature>
<evidence type="ECO:0000256" key="3">
    <source>
        <dbReference type="ARBA" id="ARBA00023136"/>
    </source>
</evidence>
<comment type="subcellular location">
    <subcellularLocation>
        <location evidence="1">Membrane</location>
    </subcellularLocation>
</comment>
<dbReference type="OrthoDB" id="8958824at2759"/>
<evidence type="ECO:0000313" key="9">
    <source>
        <dbReference type="Proteomes" id="UP000606274"/>
    </source>
</evidence>
<evidence type="ECO:0000259" key="7">
    <source>
        <dbReference type="PROSITE" id="PS50835"/>
    </source>
</evidence>
<dbReference type="GO" id="GO:0016020">
    <property type="term" value="C:membrane"/>
    <property type="evidence" value="ECO:0007669"/>
    <property type="project" value="UniProtKB-SubCell"/>
</dbReference>
<dbReference type="AlphaFoldDB" id="A0A8T0BHS6"/>
<organism evidence="8 9">
    <name type="scientific">Silurus meridionalis</name>
    <name type="common">Southern catfish</name>
    <name type="synonym">Silurus soldatovi meridionalis</name>
    <dbReference type="NCBI Taxonomy" id="175797"/>
    <lineage>
        <taxon>Eukaryota</taxon>
        <taxon>Metazoa</taxon>
        <taxon>Chordata</taxon>
        <taxon>Craniata</taxon>
        <taxon>Vertebrata</taxon>
        <taxon>Euteleostomi</taxon>
        <taxon>Actinopterygii</taxon>
        <taxon>Neopterygii</taxon>
        <taxon>Teleostei</taxon>
        <taxon>Ostariophysi</taxon>
        <taxon>Siluriformes</taxon>
        <taxon>Siluridae</taxon>
        <taxon>Silurus</taxon>
    </lineage>
</organism>
<dbReference type="InterPro" id="IPR013106">
    <property type="entry name" value="Ig_V-set"/>
</dbReference>
<dbReference type="Proteomes" id="UP000606274">
    <property type="component" value="Unassembled WGS sequence"/>
</dbReference>
<evidence type="ECO:0000256" key="5">
    <source>
        <dbReference type="SAM" id="Phobius"/>
    </source>
</evidence>
<dbReference type="GO" id="GO:0005911">
    <property type="term" value="C:cell-cell junction"/>
    <property type="evidence" value="ECO:0007669"/>
    <property type="project" value="TreeGrafter"/>
</dbReference>
<dbReference type="InterPro" id="IPR007110">
    <property type="entry name" value="Ig-like_dom"/>
</dbReference>
<keyword evidence="3 5" id="KW-0472">Membrane</keyword>
<name>A0A8T0BHS6_SILME</name>
<feature type="signal peptide" evidence="6">
    <location>
        <begin position="1"/>
        <end position="21"/>
    </location>
</feature>
<evidence type="ECO:0000256" key="6">
    <source>
        <dbReference type="SAM" id="SignalP"/>
    </source>
</evidence>
<evidence type="ECO:0000256" key="2">
    <source>
        <dbReference type="ARBA" id="ARBA00022729"/>
    </source>
</evidence>
<dbReference type="PANTHER" id="PTHR12080:SF59">
    <property type="entry name" value="HEPATIC AND GLIAL CELL ADHESION MOLECULE"/>
    <property type="match status" value="1"/>
</dbReference>
<gene>
    <name evidence="8" type="ORF">HF521_019903</name>
</gene>
<dbReference type="InterPro" id="IPR036179">
    <property type="entry name" value="Ig-like_dom_sf"/>
</dbReference>
<evidence type="ECO:0000256" key="4">
    <source>
        <dbReference type="ARBA" id="ARBA00023180"/>
    </source>
</evidence>
<evidence type="ECO:0000313" key="8">
    <source>
        <dbReference type="EMBL" id="KAF7706649.1"/>
    </source>
</evidence>
<keyword evidence="9" id="KW-1185">Reference proteome</keyword>
<dbReference type="SUPFAM" id="SSF48726">
    <property type="entry name" value="Immunoglobulin"/>
    <property type="match status" value="1"/>
</dbReference>
<dbReference type="EMBL" id="JABFDY010000006">
    <property type="protein sequence ID" value="KAF7706649.1"/>
    <property type="molecule type" value="Genomic_DNA"/>
</dbReference>
<feature type="chain" id="PRO_5035866192" description="Ig-like domain-containing protein" evidence="6">
    <location>
        <begin position="22"/>
        <end position="274"/>
    </location>
</feature>
<keyword evidence="5" id="KW-0812">Transmembrane</keyword>
<sequence length="274" mass="31178">MLQGVAFQLICMVVFFQQASGEDVNSVIGYIGESVFLRPHVDPSWDIKNIQWSIYKNSTLIATFENNVLKVERVAQFKGRLELNIKSGDLKITKLKATDSMEYTVHIENSENNDNTSRVRLSVREQIPEPEITVLHSCMDKGKCIISLKCSILSIHISLLWKPEHGFSEHFYSSSANATGESVMWTSFSNRSVNFSCIATDGNHNKSSQRNLQCLDPNTSCCSCIWLALFIIALIAIPIVLLLYRWCKANPTICMNWMRNLPRIQRLFSRCFSI</sequence>
<accession>A0A8T0BHS6</accession>